<proteinExistence type="predicted"/>
<dbReference type="OrthoDB" id="109291at2759"/>
<dbReference type="SUPFAM" id="SSF160379">
    <property type="entry name" value="SP0830-like"/>
    <property type="match status" value="1"/>
</dbReference>
<reference evidence="2 3" key="1">
    <citation type="submission" date="2016-09" db="EMBL/GenBank/DDBJ databases">
        <title>Extensive genetic diversity and differential bi-allelic expression allows diatom success in the polar Southern Ocean.</title>
        <authorList>
            <consortium name="DOE Joint Genome Institute"/>
            <person name="Mock T."/>
            <person name="Otillar R.P."/>
            <person name="Strauss J."/>
            <person name="Dupont C."/>
            <person name="Frickenhaus S."/>
            <person name="Maumus F."/>
            <person name="Mcmullan M."/>
            <person name="Sanges R."/>
            <person name="Schmutz J."/>
            <person name="Toseland A."/>
            <person name="Valas R."/>
            <person name="Veluchamy A."/>
            <person name="Ward B.J."/>
            <person name="Allen A."/>
            <person name="Barry K."/>
            <person name="Falciatore A."/>
            <person name="Ferrante M."/>
            <person name="Fortunato A.E."/>
            <person name="Gloeckner G."/>
            <person name="Gruber A."/>
            <person name="Hipkin R."/>
            <person name="Janech M."/>
            <person name="Kroth P."/>
            <person name="Leese F."/>
            <person name="Lindquist E."/>
            <person name="Lyon B.R."/>
            <person name="Martin J."/>
            <person name="Mayer C."/>
            <person name="Parker M."/>
            <person name="Quesneville H."/>
            <person name="Raymond J."/>
            <person name="Uhlig C."/>
            <person name="Valentin K.U."/>
            <person name="Worden A.Z."/>
            <person name="Armbrust E.V."/>
            <person name="Bowler C."/>
            <person name="Green B."/>
            <person name="Moulton V."/>
            <person name="Van Oosterhout C."/>
            <person name="Grigoriev I."/>
        </authorList>
    </citation>
    <scope>NUCLEOTIDE SEQUENCE [LARGE SCALE GENOMIC DNA]</scope>
    <source>
        <strain evidence="2 3">CCMP1102</strain>
    </source>
</reference>
<gene>
    <name evidence="2" type="ORF">FRACYDRAFT_220581</name>
</gene>
<name>A0A1E7ETR4_9STRA</name>
<dbReference type="Gene3D" id="3.30.70.1280">
    <property type="entry name" value="SP0830-like domains"/>
    <property type="match status" value="1"/>
</dbReference>
<evidence type="ECO:0008006" key="4">
    <source>
        <dbReference type="Google" id="ProtNLM"/>
    </source>
</evidence>
<evidence type="ECO:0000313" key="2">
    <source>
        <dbReference type="EMBL" id="OEU09227.1"/>
    </source>
</evidence>
<dbReference type="EMBL" id="KV784376">
    <property type="protein sequence ID" value="OEU09227.1"/>
    <property type="molecule type" value="Genomic_DNA"/>
</dbReference>
<dbReference type="PANTHER" id="PTHR36439">
    <property type="entry name" value="BLL4334 PROTEIN"/>
    <property type="match status" value="1"/>
</dbReference>
<dbReference type="Proteomes" id="UP000095751">
    <property type="component" value="Unassembled WGS sequence"/>
</dbReference>
<dbReference type="Pfam" id="PF08002">
    <property type="entry name" value="DUF1697"/>
    <property type="match status" value="1"/>
</dbReference>
<dbReference type="AlphaFoldDB" id="A0A1E7ETR4"/>
<accession>A0A1E7ETR4</accession>
<feature type="region of interest" description="Disordered" evidence="1">
    <location>
        <begin position="151"/>
        <end position="190"/>
    </location>
</feature>
<dbReference type="PANTHER" id="PTHR36439:SF1">
    <property type="entry name" value="DUF1697 DOMAIN-CONTAINING PROTEIN"/>
    <property type="match status" value="1"/>
</dbReference>
<feature type="compositionally biased region" description="Low complexity" evidence="1">
    <location>
        <begin position="151"/>
        <end position="162"/>
    </location>
</feature>
<organism evidence="2 3">
    <name type="scientific">Fragilariopsis cylindrus CCMP1102</name>
    <dbReference type="NCBI Taxonomy" id="635003"/>
    <lineage>
        <taxon>Eukaryota</taxon>
        <taxon>Sar</taxon>
        <taxon>Stramenopiles</taxon>
        <taxon>Ochrophyta</taxon>
        <taxon>Bacillariophyta</taxon>
        <taxon>Bacillariophyceae</taxon>
        <taxon>Bacillariophycidae</taxon>
        <taxon>Bacillariales</taxon>
        <taxon>Bacillariaceae</taxon>
        <taxon>Fragilariopsis</taxon>
    </lineage>
</organism>
<protein>
    <recommendedName>
        <fullName evidence="4">DUF1697-domain-containing protein</fullName>
    </recommendedName>
</protein>
<dbReference type="KEGG" id="fcy:FRACYDRAFT_220581"/>
<keyword evidence="3" id="KW-1185">Reference proteome</keyword>
<dbReference type="InterPro" id="IPR012545">
    <property type="entry name" value="DUF1697"/>
</dbReference>
<dbReference type="InParanoid" id="A0A1E7ETR4"/>
<evidence type="ECO:0000313" key="3">
    <source>
        <dbReference type="Proteomes" id="UP000095751"/>
    </source>
</evidence>
<evidence type="ECO:0000256" key="1">
    <source>
        <dbReference type="SAM" id="MobiDB-lite"/>
    </source>
</evidence>
<sequence length="190" mass="21810">MAELRASLERDDGFTSVKTWMQSGNVLFQSTLRAEVIDSKIREVLHADFALDDVPIMIRTAREIQETVASNPFLPPKHEAKRIFVAFLDRVPCPKLWKKMGQIDYSPEEYKLDEELKIIYFYVPDFAKYKLDTTLFENRNWRTVNKLAEMASSSSNATTAAAVPKKEQASKKKAAKQPAEPQRRSKRAKL</sequence>